<name>G0S3S7_CHATD</name>
<dbReference type="PANTHER" id="PTHR39398:SF1">
    <property type="entry name" value="CSN8_PSMD8_EIF3K DOMAIN-CONTAINING PROTEIN"/>
    <property type="match status" value="1"/>
</dbReference>
<sequence length="362" mass="40838">MHGRDGRADRDRRGSRGPRAQFSRLRPVELDPLAEFGLPSKGEKRLLNLKTQETYYSRIVERYLSFCTDAGDRDELRKQFASLSLADSPPSVPSVPAIPSHRQQSSLLSQDSLVTPGTDSTSYSSSHIPVPKDPKANLSQILSALRKLREALVATRRHDAFAAQVFLFAARVGVLVGSYETYLPALLYLLRRLSHYTIPDTRDKASLLTTAELRECATYLVLDAACRRDDLAEAYALRHTYRSALRFPSEVSPAKVIGFDRHDALDAVLHALTHDNWILFRRVKLSVDGPRARLMEFAEARMRSHTLKAFGRAYLNLPLNVLEEQVGKKWEELRSEDGVGWELEGERSSENAKVIIRSVRAR</sequence>
<dbReference type="KEGG" id="cthr:CTHT_0030490"/>
<reference evidence="2 3" key="1">
    <citation type="journal article" date="2011" name="Cell">
        <title>Insight into structure and assembly of the nuclear pore complex by utilizing the genome of a eukaryotic thermophile.</title>
        <authorList>
            <person name="Amlacher S."/>
            <person name="Sarges P."/>
            <person name="Flemming D."/>
            <person name="van Noort V."/>
            <person name="Kunze R."/>
            <person name="Devos D.P."/>
            <person name="Arumugam M."/>
            <person name="Bork P."/>
            <person name="Hurt E."/>
        </authorList>
    </citation>
    <scope>NUCLEOTIDE SEQUENCE [LARGE SCALE GENOMIC DNA]</scope>
    <source>
        <strain evidence="3">DSM 1495 / CBS 144.50 / IMI 039719</strain>
    </source>
</reference>
<dbReference type="OMA" id="WTWEKLV"/>
<protein>
    <recommendedName>
        <fullName evidence="4">CSN8/PSMD8/EIF3K domain-containing protein</fullName>
    </recommendedName>
</protein>
<organism evidence="3">
    <name type="scientific">Chaetomium thermophilum (strain DSM 1495 / CBS 144.50 / IMI 039719)</name>
    <name type="common">Thermochaetoides thermophila</name>
    <dbReference type="NCBI Taxonomy" id="759272"/>
    <lineage>
        <taxon>Eukaryota</taxon>
        <taxon>Fungi</taxon>
        <taxon>Dikarya</taxon>
        <taxon>Ascomycota</taxon>
        <taxon>Pezizomycotina</taxon>
        <taxon>Sordariomycetes</taxon>
        <taxon>Sordariomycetidae</taxon>
        <taxon>Sordariales</taxon>
        <taxon>Chaetomiaceae</taxon>
        <taxon>Thermochaetoides</taxon>
    </lineage>
</organism>
<evidence type="ECO:0000313" key="3">
    <source>
        <dbReference type="Proteomes" id="UP000008066"/>
    </source>
</evidence>
<dbReference type="EMBL" id="GL988041">
    <property type="protein sequence ID" value="EGS21203.1"/>
    <property type="molecule type" value="Genomic_DNA"/>
</dbReference>
<dbReference type="AlphaFoldDB" id="G0S3S7"/>
<feature type="region of interest" description="Disordered" evidence="1">
    <location>
        <begin position="85"/>
        <end position="129"/>
    </location>
</feature>
<proteinExistence type="predicted"/>
<dbReference type="OrthoDB" id="2100128at2759"/>
<dbReference type="HOGENOM" id="CLU_055649_0_0_1"/>
<feature type="region of interest" description="Disordered" evidence="1">
    <location>
        <begin position="1"/>
        <end position="24"/>
    </location>
</feature>
<dbReference type="GeneID" id="18257087"/>
<keyword evidence="3" id="KW-1185">Reference proteome</keyword>
<feature type="compositionally biased region" description="Polar residues" evidence="1">
    <location>
        <begin position="115"/>
        <end position="127"/>
    </location>
</feature>
<feature type="compositionally biased region" description="Basic and acidic residues" evidence="1">
    <location>
        <begin position="1"/>
        <end position="14"/>
    </location>
</feature>
<evidence type="ECO:0000256" key="1">
    <source>
        <dbReference type="SAM" id="MobiDB-lite"/>
    </source>
</evidence>
<dbReference type="RefSeq" id="XP_006693499.1">
    <property type="nucleotide sequence ID" value="XM_006693436.1"/>
</dbReference>
<feature type="compositionally biased region" description="Low complexity" evidence="1">
    <location>
        <begin position="85"/>
        <end position="113"/>
    </location>
</feature>
<evidence type="ECO:0008006" key="4">
    <source>
        <dbReference type="Google" id="ProtNLM"/>
    </source>
</evidence>
<dbReference type="Proteomes" id="UP000008066">
    <property type="component" value="Unassembled WGS sequence"/>
</dbReference>
<accession>G0S3S7</accession>
<dbReference type="STRING" id="759272.G0S3S7"/>
<evidence type="ECO:0000313" key="2">
    <source>
        <dbReference type="EMBL" id="EGS21203.1"/>
    </source>
</evidence>
<dbReference type="eggNOG" id="ENOG502RXZN">
    <property type="taxonomic scope" value="Eukaryota"/>
</dbReference>
<dbReference type="PANTHER" id="PTHR39398">
    <property type="entry name" value="YALI0F14311P"/>
    <property type="match status" value="1"/>
</dbReference>
<gene>
    <name evidence="2" type="ORF">CTHT_0030490</name>
</gene>